<keyword evidence="8" id="KW-1185">Reference proteome</keyword>
<evidence type="ECO:0000256" key="3">
    <source>
        <dbReference type="ARBA" id="ARBA00012618"/>
    </source>
</evidence>
<evidence type="ECO:0000256" key="2">
    <source>
        <dbReference type="ARBA" id="ARBA00008676"/>
    </source>
</evidence>
<comment type="catalytic activity">
    <reaction evidence="5 6">
        <text>(6R)-5,10-methylene-5,6,7,8-tetrahydrofolate + 3-methyl-2-oxobutanoate + H2O = 2-dehydropantoate + (6S)-5,6,7,8-tetrahydrofolate</text>
        <dbReference type="Rhea" id="RHEA:11824"/>
        <dbReference type="ChEBI" id="CHEBI:11561"/>
        <dbReference type="ChEBI" id="CHEBI:11851"/>
        <dbReference type="ChEBI" id="CHEBI:15377"/>
        <dbReference type="ChEBI" id="CHEBI:15636"/>
        <dbReference type="ChEBI" id="CHEBI:57453"/>
        <dbReference type="EC" id="2.1.2.11"/>
    </reaction>
</comment>
<dbReference type="SUPFAM" id="SSF51621">
    <property type="entry name" value="Phosphoenolpyruvate/pyruvate domain"/>
    <property type="match status" value="1"/>
</dbReference>
<keyword evidence="6" id="KW-0566">Pantothenate biosynthesis</keyword>
<dbReference type="Proteomes" id="UP001498771">
    <property type="component" value="Unassembled WGS sequence"/>
</dbReference>
<evidence type="ECO:0000313" key="8">
    <source>
        <dbReference type="Proteomes" id="UP001498771"/>
    </source>
</evidence>
<evidence type="ECO:0000256" key="5">
    <source>
        <dbReference type="ARBA" id="ARBA00049172"/>
    </source>
</evidence>
<proteinExistence type="inferred from homology"/>
<keyword evidence="4 6" id="KW-0808">Transferase</keyword>
<dbReference type="CDD" id="cd06557">
    <property type="entry name" value="KPHMT-like"/>
    <property type="match status" value="1"/>
</dbReference>
<dbReference type="InterPro" id="IPR040442">
    <property type="entry name" value="Pyrv_kinase-like_dom_sf"/>
</dbReference>
<evidence type="ECO:0000313" key="7">
    <source>
        <dbReference type="EMBL" id="KAK7204630.1"/>
    </source>
</evidence>
<dbReference type="HAMAP" id="MF_00156">
    <property type="entry name" value="PanB"/>
    <property type="match status" value="1"/>
</dbReference>
<organism evidence="7 8">
    <name type="scientific">Myxozyma melibiosi</name>
    <dbReference type="NCBI Taxonomy" id="54550"/>
    <lineage>
        <taxon>Eukaryota</taxon>
        <taxon>Fungi</taxon>
        <taxon>Dikarya</taxon>
        <taxon>Ascomycota</taxon>
        <taxon>Saccharomycotina</taxon>
        <taxon>Lipomycetes</taxon>
        <taxon>Lipomycetales</taxon>
        <taxon>Lipomycetaceae</taxon>
        <taxon>Myxozyma</taxon>
    </lineage>
</organism>
<reference evidence="7 8" key="1">
    <citation type="submission" date="2024-03" db="EMBL/GenBank/DDBJ databases">
        <title>Genome-scale model development and genomic sequencing of the oleaginous clade Lipomyces.</title>
        <authorList>
            <consortium name="Lawrence Berkeley National Laboratory"/>
            <person name="Czajka J.J."/>
            <person name="Han Y."/>
            <person name="Kim J."/>
            <person name="Mondo S.J."/>
            <person name="Hofstad B.A."/>
            <person name="Robles A."/>
            <person name="Haridas S."/>
            <person name="Riley R."/>
            <person name="LaButti K."/>
            <person name="Pangilinan J."/>
            <person name="Andreopoulos W."/>
            <person name="Lipzen A."/>
            <person name="Yan J."/>
            <person name="Wang M."/>
            <person name="Ng V."/>
            <person name="Grigoriev I.V."/>
            <person name="Spatafora J.W."/>
            <person name="Magnuson J.K."/>
            <person name="Baker S.E."/>
            <person name="Pomraning K.R."/>
        </authorList>
    </citation>
    <scope>NUCLEOTIDE SEQUENCE [LARGE SCALE GENOMIC DNA]</scope>
    <source>
        <strain evidence="7 8">Phaff 52-87</strain>
    </source>
</reference>
<dbReference type="RefSeq" id="XP_064767663.1">
    <property type="nucleotide sequence ID" value="XM_064909923.1"/>
</dbReference>
<dbReference type="GeneID" id="90035435"/>
<dbReference type="PANTHER" id="PTHR20881">
    <property type="entry name" value="3-METHYL-2-OXOBUTANOATE HYDROXYMETHYLTRANSFERASE"/>
    <property type="match status" value="1"/>
</dbReference>
<comment type="function">
    <text evidence="6">Catalyzes the reversible reaction in which hydroxymethyl group from 5,10-methylenetetrahydrofolate is transferred onto alpha-ketoisovalerate to form ketopantoate.</text>
</comment>
<dbReference type="Gene3D" id="3.20.20.60">
    <property type="entry name" value="Phosphoenolpyruvate-binding domains"/>
    <property type="match status" value="1"/>
</dbReference>
<evidence type="ECO:0000256" key="1">
    <source>
        <dbReference type="ARBA" id="ARBA00005033"/>
    </source>
</evidence>
<dbReference type="InterPro" id="IPR003700">
    <property type="entry name" value="Pantoate_hydroxy_MeTrfase"/>
</dbReference>
<dbReference type="NCBIfam" id="TIGR00222">
    <property type="entry name" value="panB"/>
    <property type="match status" value="1"/>
</dbReference>
<dbReference type="EC" id="2.1.2.11" evidence="3 6"/>
<comment type="similarity">
    <text evidence="2 6">Belongs to the PanB family.</text>
</comment>
<dbReference type="Pfam" id="PF02548">
    <property type="entry name" value="Pantoate_transf"/>
    <property type="match status" value="1"/>
</dbReference>
<dbReference type="PANTHER" id="PTHR20881:SF0">
    <property type="entry name" value="3-METHYL-2-OXOBUTANOATE HYDROXYMETHYLTRANSFERASE"/>
    <property type="match status" value="1"/>
</dbReference>
<dbReference type="EMBL" id="JBBJBU010000007">
    <property type="protein sequence ID" value="KAK7204630.1"/>
    <property type="molecule type" value="Genomic_DNA"/>
</dbReference>
<comment type="caution">
    <text evidence="7">The sequence shown here is derived from an EMBL/GenBank/DDBJ whole genome shotgun (WGS) entry which is preliminary data.</text>
</comment>
<gene>
    <name evidence="7" type="ORF">BZA70DRAFT_179141</name>
</gene>
<protein>
    <recommendedName>
        <fullName evidence="3 6">3-methyl-2-oxobutanoate hydroxymethyltransferase</fullName>
        <ecNumber evidence="3 6">2.1.2.11</ecNumber>
    </recommendedName>
</protein>
<evidence type="ECO:0000256" key="4">
    <source>
        <dbReference type="ARBA" id="ARBA00022679"/>
    </source>
</evidence>
<accession>A0ABR1F466</accession>
<dbReference type="InterPro" id="IPR015813">
    <property type="entry name" value="Pyrv/PenolPyrv_kinase-like_dom"/>
</dbReference>
<sequence>MALNRASRAYARRLMTMPPIVARSTATSSWSSCRVLGKSAGTRLYSSYPTPEGAPAAAKAPSQKKVTLLGLQNLYNSNTPITSITAHDYPSAVVAEKAGVDMILVGDSLAMVALGYNNTNMLSLDEMLYHCRAVARGAKRPLLVADLTFGSYEISPEQALESSIRLVKEGNMEAVKLEGGREMVPTIKKITNAGIPVLGHIGLTPQRSTSLSGFRVQGKSIEDAQALIEDAQALQEAGCFAIVLEAVPDALGRIITEKLQVPTIGIGAGADCSGQILVQLDMLGQFDKFTPRFVKKYAQNYETNVAALQEYVSDVRARAFPAEEHVYKMNGDILAKLQTSLGSSPDQGAEEASDDARK</sequence>
<name>A0ABR1F466_9ASCO</name>
<comment type="pathway">
    <text evidence="1 6">Cofactor biosynthesis; (R)-pantothenate biosynthesis; (R)-pantoate from 3-methyl-2-oxobutanoate: step 1/2.</text>
</comment>
<evidence type="ECO:0000256" key="6">
    <source>
        <dbReference type="RuleBase" id="RU362100"/>
    </source>
</evidence>
<dbReference type="NCBIfam" id="NF001452">
    <property type="entry name" value="PRK00311.1"/>
    <property type="match status" value="1"/>
</dbReference>